<keyword evidence="3" id="KW-0560">Oxidoreductase</keyword>
<dbReference type="EMBL" id="LCNO01000024">
    <property type="protein sequence ID" value="KKU57164.1"/>
    <property type="molecule type" value="Genomic_DNA"/>
</dbReference>
<comment type="caution">
    <text evidence="7">The sequence shown here is derived from an EMBL/GenBank/DDBJ whole genome shotgun (WGS) entry which is preliminary data.</text>
</comment>
<dbReference type="Proteomes" id="UP000034307">
    <property type="component" value="Unassembled WGS sequence"/>
</dbReference>
<evidence type="ECO:0000256" key="1">
    <source>
        <dbReference type="ARBA" id="ARBA00005791"/>
    </source>
</evidence>
<organism evidence="7 8">
    <name type="scientific">Candidatus Amesbacteria bacterium GW2011_GWA2_47_11b</name>
    <dbReference type="NCBI Taxonomy" id="1618358"/>
    <lineage>
        <taxon>Bacteria</taxon>
        <taxon>Candidatus Amesiibacteriota</taxon>
    </lineage>
</organism>
<dbReference type="PROSITE" id="PS51352">
    <property type="entry name" value="THIOREDOXIN_2"/>
    <property type="match status" value="1"/>
</dbReference>
<evidence type="ECO:0000256" key="5">
    <source>
        <dbReference type="ARBA" id="ARBA00023284"/>
    </source>
</evidence>
<dbReference type="PANTHER" id="PTHR13887:SF14">
    <property type="entry name" value="DISULFIDE BOND FORMATION PROTEIN D"/>
    <property type="match status" value="1"/>
</dbReference>
<dbReference type="InterPro" id="IPR012336">
    <property type="entry name" value="Thioredoxin-like_fold"/>
</dbReference>
<dbReference type="STRING" id="1618358.UX80_C0024G0030"/>
<name>A0A0G1RIP9_9BACT</name>
<comment type="similarity">
    <text evidence="1">Belongs to the thioredoxin family. DsbA subfamily.</text>
</comment>
<evidence type="ECO:0000313" key="7">
    <source>
        <dbReference type="EMBL" id="KKU57164.1"/>
    </source>
</evidence>
<accession>A0A0G1RIP9</accession>
<keyword evidence="4" id="KW-1015">Disulfide bond</keyword>
<proteinExistence type="inferred from homology"/>
<dbReference type="PANTHER" id="PTHR13887">
    <property type="entry name" value="GLUTATHIONE S-TRANSFERASE KAPPA"/>
    <property type="match status" value="1"/>
</dbReference>
<dbReference type="Pfam" id="PF01323">
    <property type="entry name" value="DSBA"/>
    <property type="match status" value="1"/>
</dbReference>
<dbReference type="GO" id="GO:0016491">
    <property type="term" value="F:oxidoreductase activity"/>
    <property type="evidence" value="ECO:0007669"/>
    <property type="project" value="UniProtKB-KW"/>
</dbReference>
<dbReference type="InterPro" id="IPR013766">
    <property type="entry name" value="Thioredoxin_domain"/>
</dbReference>
<keyword evidence="2" id="KW-0732">Signal</keyword>
<dbReference type="AlphaFoldDB" id="A0A0G1RIP9"/>
<dbReference type="SUPFAM" id="SSF52833">
    <property type="entry name" value="Thioredoxin-like"/>
    <property type="match status" value="1"/>
</dbReference>
<dbReference type="CDD" id="cd02972">
    <property type="entry name" value="DsbA_family"/>
    <property type="match status" value="1"/>
</dbReference>
<dbReference type="InterPro" id="IPR036249">
    <property type="entry name" value="Thioredoxin-like_sf"/>
</dbReference>
<feature type="domain" description="Thioredoxin" evidence="6">
    <location>
        <begin position="105"/>
        <end position="253"/>
    </location>
</feature>
<sequence length="253" mass="27881">MKEKMFPVLVGVLIVMAFVMGAMWSKLQTLGEQAPQANQADQVKPGKYKNFDEAIKDLAKQVKIDGSKLVSCINSGEKKGIVDADTNEGGTLGVTGTPAFFINGKFLGGAFPLESFKEIIDKELAGKGSTNYKDYSKSLQEAYEDPRGKAFDPVPKKVNVGNTSTRGTAGAKVIIVEYSDFQCPYCERAYPTVQQILKEYEGNVLVAYKHLPLVSIHQYAQKAAEAAECAKDQGKFWEFHDKLFETQSDWANL</sequence>
<evidence type="ECO:0000256" key="2">
    <source>
        <dbReference type="ARBA" id="ARBA00022729"/>
    </source>
</evidence>
<dbReference type="InterPro" id="IPR001853">
    <property type="entry name" value="DSBA-like_thioredoxin_dom"/>
</dbReference>
<evidence type="ECO:0000256" key="4">
    <source>
        <dbReference type="ARBA" id="ARBA00023157"/>
    </source>
</evidence>
<gene>
    <name evidence="7" type="ORF">UX80_C0024G0030</name>
</gene>
<dbReference type="Pfam" id="PF13462">
    <property type="entry name" value="Thioredoxin_4"/>
    <property type="match status" value="1"/>
</dbReference>
<evidence type="ECO:0000259" key="6">
    <source>
        <dbReference type="PROSITE" id="PS51352"/>
    </source>
</evidence>
<keyword evidence="5" id="KW-0676">Redox-active center</keyword>
<evidence type="ECO:0000256" key="3">
    <source>
        <dbReference type="ARBA" id="ARBA00023002"/>
    </source>
</evidence>
<dbReference type="PATRIC" id="fig|1618358.3.peg.844"/>
<dbReference type="Gene3D" id="3.40.30.10">
    <property type="entry name" value="Glutaredoxin"/>
    <property type="match status" value="2"/>
</dbReference>
<protein>
    <submittedName>
        <fullName evidence="7">DSBA-like protein thioredoxin domain-containing protein</fullName>
    </submittedName>
</protein>
<reference evidence="7 8" key="1">
    <citation type="journal article" date="2015" name="Nature">
        <title>rRNA introns, odd ribosomes, and small enigmatic genomes across a large radiation of phyla.</title>
        <authorList>
            <person name="Brown C.T."/>
            <person name="Hug L.A."/>
            <person name="Thomas B.C."/>
            <person name="Sharon I."/>
            <person name="Castelle C.J."/>
            <person name="Singh A."/>
            <person name="Wilkins M.J."/>
            <person name="Williams K.H."/>
            <person name="Banfield J.F."/>
        </authorList>
    </citation>
    <scope>NUCLEOTIDE SEQUENCE [LARGE SCALE GENOMIC DNA]</scope>
</reference>
<evidence type="ECO:0000313" key="8">
    <source>
        <dbReference type="Proteomes" id="UP000034307"/>
    </source>
</evidence>